<dbReference type="EMBL" id="JADBDZ010000001">
    <property type="protein sequence ID" value="MBE1536918.1"/>
    <property type="molecule type" value="Genomic_DNA"/>
</dbReference>
<reference evidence="2 3" key="1">
    <citation type="submission" date="2020-10" db="EMBL/GenBank/DDBJ databases">
        <title>Sequencing the genomes of 1000 actinobacteria strains.</title>
        <authorList>
            <person name="Klenk H.-P."/>
        </authorList>
    </citation>
    <scope>NUCLEOTIDE SEQUENCE [LARGE SCALE GENOMIC DNA]</scope>
    <source>
        <strain evidence="2 3">DSM 46744</strain>
    </source>
</reference>
<evidence type="ECO:0000313" key="2">
    <source>
        <dbReference type="EMBL" id="MBE1536918.1"/>
    </source>
</evidence>
<feature type="transmembrane region" description="Helical" evidence="1">
    <location>
        <begin position="7"/>
        <end position="24"/>
    </location>
</feature>
<keyword evidence="3" id="KW-1185">Reference proteome</keyword>
<feature type="transmembrane region" description="Helical" evidence="1">
    <location>
        <begin position="129"/>
        <end position="148"/>
    </location>
</feature>
<evidence type="ECO:0000313" key="3">
    <source>
        <dbReference type="Proteomes" id="UP000627838"/>
    </source>
</evidence>
<keyword evidence="1" id="KW-0472">Membrane</keyword>
<feature type="transmembrane region" description="Helical" evidence="1">
    <location>
        <begin position="96"/>
        <end position="117"/>
    </location>
</feature>
<comment type="caution">
    <text evidence="2">The sequence shown here is derived from an EMBL/GenBank/DDBJ whole genome shotgun (WGS) entry which is preliminary data.</text>
</comment>
<keyword evidence="1" id="KW-0812">Transmembrane</keyword>
<feature type="transmembrane region" description="Helical" evidence="1">
    <location>
        <begin position="67"/>
        <end position="90"/>
    </location>
</feature>
<evidence type="ECO:0000256" key="1">
    <source>
        <dbReference type="SAM" id="Phobius"/>
    </source>
</evidence>
<protein>
    <submittedName>
        <fullName evidence="2">Uncharacterized protein</fullName>
    </submittedName>
</protein>
<dbReference type="RefSeq" id="WP_192762882.1">
    <property type="nucleotide sequence ID" value="NZ_JADBDZ010000001.1"/>
</dbReference>
<sequence>MVGKPPNAWFIGIMLVPAIGWLGARWFVEDGSDTRFFLGLGTILAVLAILVRVTIALWPRMVGTPPSVWFTGAVTAVGGCAAASEWFMAVEMTVKLIVLLAAFIAVIAVIGRTALAFSQPRRDAKAFEVRACAPAIMTVAVLFVPAAFPPGEVRMELSRTALKEYASTVEHGENCGEPRWVGLYRVTCATRDGGLVSLEVDEPLIPTDGRPWLVGPDFRDIWIQD</sequence>
<keyword evidence="1" id="KW-1133">Transmembrane helix</keyword>
<organism evidence="2 3">
    <name type="scientific">Actinomadura algeriensis</name>
    <dbReference type="NCBI Taxonomy" id="1679523"/>
    <lineage>
        <taxon>Bacteria</taxon>
        <taxon>Bacillati</taxon>
        <taxon>Actinomycetota</taxon>
        <taxon>Actinomycetes</taxon>
        <taxon>Streptosporangiales</taxon>
        <taxon>Thermomonosporaceae</taxon>
        <taxon>Actinomadura</taxon>
    </lineage>
</organism>
<proteinExistence type="predicted"/>
<accession>A0ABR9K259</accession>
<gene>
    <name evidence="2" type="ORF">H4W34_006751</name>
</gene>
<name>A0ABR9K259_9ACTN</name>
<feature type="transmembrane region" description="Helical" evidence="1">
    <location>
        <begin position="36"/>
        <end position="55"/>
    </location>
</feature>
<dbReference type="Proteomes" id="UP000627838">
    <property type="component" value="Unassembled WGS sequence"/>
</dbReference>